<dbReference type="EMBL" id="QQAX01000002">
    <property type="protein sequence ID" value="RDI48608.1"/>
    <property type="molecule type" value="Genomic_DNA"/>
</dbReference>
<protein>
    <submittedName>
        <fullName evidence="3">Intracellular multiplication protein IcmP</fullName>
    </submittedName>
</protein>
<name>A0A370GY80_9COXI</name>
<feature type="transmembrane region" description="Helical" evidence="1">
    <location>
        <begin position="15"/>
        <end position="34"/>
    </location>
</feature>
<dbReference type="InterPro" id="IPR049921">
    <property type="entry name" value="DotM-like"/>
</dbReference>
<proteinExistence type="predicted"/>
<gene>
    <name evidence="3" type="ORF">C8D86_10236</name>
</gene>
<keyword evidence="1" id="KW-0472">Membrane</keyword>
<keyword evidence="1" id="KW-1133">Transmembrane helix</keyword>
<dbReference type="Proteomes" id="UP000254720">
    <property type="component" value="Unassembled WGS sequence"/>
</dbReference>
<feature type="domain" description="DotM C-terminal cytoplasmic" evidence="2">
    <location>
        <begin position="199"/>
        <end position="361"/>
    </location>
</feature>
<dbReference type="InterPro" id="IPR056464">
    <property type="entry name" value="DotM_C"/>
</dbReference>
<dbReference type="AlphaFoldDB" id="A0A370GY80"/>
<feature type="transmembrane region" description="Helical" evidence="1">
    <location>
        <begin position="92"/>
        <end position="111"/>
    </location>
</feature>
<dbReference type="NCBIfam" id="NF033890">
    <property type="entry name" value="DotM_IcmP_IVB"/>
    <property type="match status" value="1"/>
</dbReference>
<evidence type="ECO:0000313" key="3">
    <source>
        <dbReference type="EMBL" id="RDI48608.1"/>
    </source>
</evidence>
<evidence type="ECO:0000256" key="1">
    <source>
        <dbReference type="SAM" id="Phobius"/>
    </source>
</evidence>
<sequence length="375" mass="42143">MAAAPQGNQSDNSNAMLWSIAAVFAAMGAVWYVFKNQIAYFYLQIKLYEAKFLTIFSDRFERVQANIQAMQVNVDKTSFNDLINIGITVGDWLRYPFIVILIALAFAVYFGNSTRIFRRTYSMKDLAVLEKGNWPQISPVIGLDLVKTDIDKGPWSMAMSPLQFCKRFKLLEEVRPQRREGMSRKDWDRVEVVLKRGESNKIFAMQLGQLWKGVERLPPHAKALFAAFAARINADSKGAANLLAQLAASSGSGKLNVAGVNELLKKHMGSKAVQRIVQSHAYVLTVMASMLEGAREDGVQASADFLWLKPMDRRLWYTLNTVGRQTPFAEVAGVFAHWVAEKEAGRKLMVPMVEEATNALELALKEVVYHPDEQQ</sequence>
<evidence type="ECO:0000259" key="2">
    <source>
        <dbReference type="Pfam" id="PF23127"/>
    </source>
</evidence>
<keyword evidence="4" id="KW-1185">Reference proteome</keyword>
<comment type="caution">
    <text evidence="3">The sequence shown here is derived from an EMBL/GenBank/DDBJ whole genome shotgun (WGS) entry which is preliminary data.</text>
</comment>
<reference evidence="3 4" key="1">
    <citation type="submission" date="2018-07" db="EMBL/GenBank/DDBJ databases">
        <title>Genomic Encyclopedia of Type Strains, Phase IV (KMG-IV): sequencing the most valuable type-strain genomes for metagenomic binning, comparative biology and taxonomic classification.</title>
        <authorList>
            <person name="Goeker M."/>
        </authorList>
    </citation>
    <scope>NUCLEOTIDE SEQUENCE [LARGE SCALE GENOMIC DNA]</scope>
    <source>
        <strain evidence="3 4">DSM 16500</strain>
    </source>
</reference>
<dbReference type="Pfam" id="PF23127">
    <property type="entry name" value="DotM_C"/>
    <property type="match status" value="1"/>
</dbReference>
<dbReference type="OrthoDB" id="5616932at2"/>
<dbReference type="RefSeq" id="WP_114833415.1">
    <property type="nucleotide sequence ID" value="NZ_LR699114.1"/>
</dbReference>
<accession>A0A370GY80</accession>
<organism evidence="3 4">
    <name type="scientific">Aquicella lusitana</name>
    <dbReference type="NCBI Taxonomy" id="254246"/>
    <lineage>
        <taxon>Bacteria</taxon>
        <taxon>Pseudomonadati</taxon>
        <taxon>Pseudomonadota</taxon>
        <taxon>Gammaproteobacteria</taxon>
        <taxon>Legionellales</taxon>
        <taxon>Coxiellaceae</taxon>
        <taxon>Aquicella</taxon>
    </lineage>
</organism>
<evidence type="ECO:0000313" key="4">
    <source>
        <dbReference type="Proteomes" id="UP000254720"/>
    </source>
</evidence>
<keyword evidence="1" id="KW-0812">Transmembrane</keyword>